<dbReference type="GO" id="GO:0000166">
    <property type="term" value="F:nucleotide binding"/>
    <property type="evidence" value="ECO:0007669"/>
    <property type="project" value="UniProtKB-KW"/>
</dbReference>
<gene>
    <name evidence="4" type="ORF">W822_17880</name>
</gene>
<accession>V8QPA8</accession>
<dbReference type="Proteomes" id="UP000018733">
    <property type="component" value="Unassembled WGS sequence"/>
</dbReference>
<dbReference type="PANTHER" id="PTHR33359:SF1">
    <property type="entry name" value="MOLYBDOPTERIN SYNTHASE SULFUR CARRIER SUBUNIT"/>
    <property type="match status" value="1"/>
</dbReference>
<evidence type="ECO:0000256" key="1">
    <source>
        <dbReference type="ARBA" id="ARBA00022741"/>
    </source>
</evidence>
<dbReference type="HOGENOM" id="CLU_114601_4_0_4"/>
<dbReference type="Pfam" id="PF02597">
    <property type="entry name" value="ThiS"/>
    <property type="match status" value="1"/>
</dbReference>
<dbReference type="InterPro" id="IPR044672">
    <property type="entry name" value="MOCS2A"/>
</dbReference>
<dbReference type="InterPro" id="IPR016155">
    <property type="entry name" value="Mopterin_synth/thiamin_S_b"/>
</dbReference>
<dbReference type="UniPathway" id="UPA00344"/>
<comment type="similarity">
    <text evidence="2">Belongs to the MoaD family.</text>
</comment>
<dbReference type="AlphaFoldDB" id="V8QPA8"/>
<dbReference type="CDD" id="cd00754">
    <property type="entry name" value="Ubl_MoaD"/>
    <property type="match status" value="1"/>
</dbReference>
<dbReference type="EMBL" id="AYXT01000012">
    <property type="protein sequence ID" value="ETF01140.1"/>
    <property type="molecule type" value="Genomic_DNA"/>
</dbReference>
<protein>
    <recommendedName>
        <fullName evidence="3">Molybdopterin synthase sulfur carrier subunit</fullName>
    </recommendedName>
</protein>
<evidence type="ECO:0000256" key="3">
    <source>
        <dbReference type="ARBA" id="ARBA00024247"/>
    </source>
</evidence>
<evidence type="ECO:0000313" key="4">
    <source>
        <dbReference type="EMBL" id="ETF01140.1"/>
    </source>
</evidence>
<dbReference type="GO" id="GO:0006777">
    <property type="term" value="P:Mo-molybdopterin cofactor biosynthetic process"/>
    <property type="evidence" value="ECO:0007669"/>
    <property type="project" value="InterPro"/>
</dbReference>
<dbReference type="Gene3D" id="3.10.20.30">
    <property type="match status" value="1"/>
</dbReference>
<name>V8QPA8_9BURK</name>
<reference evidence="4 5" key="1">
    <citation type="journal article" date="2014" name="Genome Announc.">
        <title>Draft Genome Sequence of Advenella kashmirensis Strain W13003, a Polycyclic Aromatic Hydrocarbon-Degrading Bacterium.</title>
        <authorList>
            <person name="Wang X."/>
            <person name="Jin D."/>
            <person name="Zhou L."/>
            <person name="Wu L."/>
            <person name="An W."/>
            <person name="Zhao L."/>
        </authorList>
    </citation>
    <scope>NUCLEOTIDE SEQUENCE [LARGE SCALE GENOMIC DNA]</scope>
    <source>
        <strain evidence="4 5">W13003</strain>
    </source>
</reference>
<dbReference type="eggNOG" id="COG1977">
    <property type="taxonomic scope" value="Bacteria"/>
</dbReference>
<evidence type="ECO:0000256" key="2">
    <source>
        <dbReference type="ARBA" id="ARBA00024200"/>
    </source>
</evidence>
<comment type="caution">
    <text evidence="4">The sequence shown here is derived from an EMBL/GenBank/DDBJ whole genome shotgun (WGS) entry which is preliminary data.</text>
</comment>
<dbReference type="SUPFAM" id="SSF54285">
    <property type="entry name" value="MoaD/ThiS"/>
    <property type="match status" value="1"/>
</dbReference>
<dbReference type="InterPro" id="IPR003749">
    <property type="entry name" value="ThiS/MoaD-like"/>
</dbReference>
<dbReference type="GO" id="GO:1990133">
    <property type="term" value="C:molybdopterin adenylyltransferase complex"/>
    <property type="evidence" value="ECO:0007669"/>
    <property type="project" value="TreeGrafter"/>
</dbReference>
<evidence type="ECO:0000313" key="5">
    <source>
        <dbReference type="Proteomes" id="UP000018733"/>
    </source>
</evidence>
<keyword evidence="1" id="KW-0547">Nucleotide-binding</keyword>
<dbReference type="STRING" id="1424334.W822_17880"/>
<dbReference type="InterPro" id="IPR012675">
    <property type="entry name" value="Beta-grasp_dom_sf"/>
</dbReference>
<proteinExistence type="inferred from homology"/>
<dbReference type="PANTHER" id="PTHR33359">
    <property type="entry name" value="MOLYBDOPTERIN SYNTHASE SULFUR CARRIER SUBUNIT"/>
    <property type="match status" value="1"/>
</dbReference>
<dbReference type="PATRIC" id="fig|1424334.3.peg.3595"/>
<keyword evidence="5" id="KW-1185">Reference proteome</keyword>
<organism evidence="4 5">
    <name type="scientific">Advenella kashmirensis W13003</name>
    <dbReference type="NCBI Taxonomy" id="1424334"/>
    <lineage>
        <taxon>Bacteria</taxon>
        <taxon>Pseudomonadati</taxon>
        <taxon>Pseudomonadota</taxon>
        <taxon>Betaproteobacteria</taxon>
        <taxon>Burkholderiales</taxon>
        <taxon>Alcaligenaceae</taxon>
    </lineage>
</organism>
<sequence>MENGAVIDILYFARVAELTGKRTEQMPLPAPVSVAQWLTQLNTTYPALQDIRVLKVAVNKKHALPDALIHDRDEVALFEPVTGG</sequence>